<dbReference type="AlphaFoldDB" id="A0A0A0JCF4"/>
<keyword evidence="1" id="KW-0238">DNA-binding</keyword>
<evidence type="ECO:0000313" key="3">
    <source>
        <dbReference type="EMBL" id="KGN34853.1"/>
    </source>
</evidence>
<dbReference type="SUPFAM" id="SSF89447">
    <property type="entry name" value="AbrB/MazE/MraZ-like"/>
    <property type="match status" value="1"/>
</dbReference>
<dbReference type="OrthoDB" id="9811597at2"/>
<dbReference type="PROSITE" id="PS51740">
    <property type="entry name" value="SPOVT_ABRB"/>
    <property type="match status" value="1"/>
</dbReference>
<feature type="domain" description="SpoVT-AbrB" evidence="2">
    <location>
        <begin position="1"/>
        <end position="43"/>
    </location>
</feature>
<protein>
    <submittedName>
        <fullName evidence="3">AbrB family transcriptional regulator</fullName>
    </submittedName>
</protein>
<dbReference type="SMART" id="SM00966">
    <property type="entry name" value="SpoVT_AbrB"/>
    <property type="match status" value="1"/>
</dbReference>
<dbReference type="GO" id="GO:0003677">
    <property type="term" value="F:DNA binding"/>
    <property type="evidence" value="ECO:0007669"/>
    <property type="project" value="UniProtKB-UniRule"/>
</dbReference>
<keyword evidence="4" id="KW-1185">Reference proteome</keyword>
<dbReference type="STRING" id="1385520.N802_02090"/>
<dbReference type="InterPro" id="IPR037914">
    <property type="entry name" value="SpoVT-AbrB_sf"/>
</dbReference>
<name>A0A0A0JCF4_9MICO</name>
<dbReference type="NCBIfam" id="TIGR01439">
    <property type="entry name" value="lp_hng_hel_AbrB"/>
    <property type="match status" value="1"/>
</dbReference>
<evidence type="ECO:0000313" key="4">
    <source>
        <dbReference type="Proteomes" id="UP000030002"/>
    </source>
</evidence>
<accession>A0A0A0JCF4</accession>
<sequence>MMVTDKGQVTIPKALRDRLGIGPGSEVDFEQQGDAILVRKATGAPSRGARIAERLRGRGDVSMSTDEIMALTRGD</sequence>
<dbReference type="EMBL" id="AVPJ01000001">
    <property type="protein sequence ID" value="KGN34853.1"/>
    <property type="molecule type" value="Genomic_DNA"/>
</dbReference>
<gene>
    <name evidence="3" type="ORF">N802_02090</name>
</gene>
<dbReference type="Proteomes" id="UP000030002">
    <property type="component" value="Unassembled WGS sequence"/>
</dbReference>
<dbReference type="RefSeq" id="WP_035911350.1">
    <property type="nucleotide sequence ID" value="NZ_AVPJ01000001.1"/>
</dbReference>
<organism evidence="3 4">
    <name type="scientific">Knoellia sinensis KCTC 19936</name>
    <dbReference type="NCBI Taxonomy" id="1385520"/>
    <lineage>
        <taxon>Bacteria</taxon>
        <taxon>Bacillati</taxon>
        <taxon>Actinomycetota</taxon>
        <taxon>Actinomycetes</taxon>
        <taxon>Micrococcales</taxon>
        <taxon>Intrasporangiaceae</taxon>
        <taxon>Knoellia</taxon>
    </lineage>
</organism>
<proteinExistence type="predicted"/>
<dbReference type="Gene3D" id="2.10.260.10">
    <property type="match status" value="1"/>
</dbReference>
<dbReference type="Pfam" id="PF04014">
    <property type="entry name" value="MazE_antitoxin"/>
    <property type="match status" value="1"/>
</dbReference>
<dbReference type="InterPro" id="IPR007159">
    <property type="entry name" value="SpoVT-AbrB_dom"/>
</dbReference>
<evidence type="ECO:0000256" key="1">
    <source>
        <dbReference type="PROSITE-ProRule" id="PRU01076"/>
    </source>
</evidence>
<reference evidence="3 4" key="1">
    <citation type="submission" date="2013-08" db="EMBL/GenBank/DDBJ databases">
        <title>The genome sequence of Knoellia sinensis.</title>
        <authorList>
            <person name="Zhu W."/>
            <person name="Wang G."/>
        </authorList>
    </citation>
    <scope>NUCLEOTIDE SEQUENCE [LARGE SCALE GENOMIC DNA]</scope>
    <source>
        <strain evidence="3 4">KCTC 19936</strain>
    </source>
</reference>
<evidence type="ECO:0000259" key="2">
    <source>
        <dbReference type="PROSITE" id="PS51740"/>
    </source>
</evidence>
<comment type="caution">
    <text evidence="3">The sequence shown here is derived from an EMBL/GenBank/DDBJ whole genome shotgun (WGS) entry which is preliminary data.</text>
</comment>
<dbReference type="eggNOG" id="COG2002">
    <property type="taxonomic scope" value="Bacteria"/>
</dbReference>